<evidence type="ECO:0000313" key="2">
    <source>
        <dbReference type="EMBL" id="KAK4111721.1"/>
    </source>
</evidence>
<dbReference type="GeneID" id="89934725"/>
<reference evidence="2" key="2">
    <citation type="submission" date="2023-05" db="EMBL/GenBank/DDBJ databases">
        <authorList>
            <consortium name="Lawrence Berkeley National Laboratory"/>
            <person name="Steindorff A."/>
            <person name="Hensen N."/>
            <person name="Bonometti L."/>
            <person name="Westerberg I."/>
            <person name="Brannstrom I.O."/>
            <person name="Guillou S."/>
            <person name="Cros-Aarteil S."/>
            <person name="Calhoun S."/>
            <person name="Haridas S."/>
            <person name="Kuo A."/>
            <person name="Mondo S."/>
            <person name="Pangilinan J."/>
            <person name="Riley R."/>
            <person name="Labutti K."/>
            <person name="Andreopoulos B."/>
            <person name="Lipzen A."/>
            <person name="Chen C."/>
            <person name="Yanf M."/>
            <person name="Daum C."/>
            <person name="Ng V."/>
            <person name="Clum A."/>
            <person name="Ohm R."/>
            <person name="Martin F."/>
            <person name="Silar P."/>
            <person name="Natvig D."/>
            <person name="Lalanne C."/>
            <person name="Gautier V."/>
            <person name="Ament-Velasquez S.L."/>
            <person name="Kruys A."/>
            <person name="Hutchinson M.I."/>
            <person name="Powell A.J."/>
            <person name="Barry K."/>
            <person name="Miller A.N."/>
            <person name="Grigoriev I.V."/>
            <person name="Debuchy R."/>
            <person name="Gladieux P."/>
            <person name="Thoren M.H."/>
            <person name="Johannesson H."/>
        </authorList>
    </citation>
    <scope>NUCLEOTIDE SEQUENCE</scope>
    <source>
        <strain evidence="2">CBS 508.74</strain>
    </source>
</reference>
<evidence type="ECO:0000256" key="1">
    <source>
        <dbReference type="SAM" id="MobiDB-lite"/>
    </source>
</evidence>
<organism evidence="2 3">
    <name type="scientific">Canariomyces notabilis</name>
    <dbReference type="NCBI Taxonomy" id="2074819"/>
    <lineage>
        <taxon>Eukaryota</taxon>
        <taxon>Fungi</taxon>
        <taxon>Dikarya</taxon>
        <taxon>Ascomycota</taxon>
        <taxon>Pezizomycotina</taxon>
        <taxon>Sordariomycetes</taxon>
        <taxon>Sordariomycetidae</taxon>
        <taxon>Sordariales</taxon>
        <taxon>Chaetomiaceae</taxon>
        <taxon>Canariomyces</taxon>
    </lineage>
</organism>
<proteinExistence type="predicted"/>
<dbReference type="RefSeq" id="XP_064669291.1">
    <property type="nucleotide sequence ID" value="XM_064810600.1"/>
</dbReference>
<feature type="non-terminal residue" evidence="2">
    <location>
        <position position="925"/>
    </location>
</feature>
<keyword evidence="3" id="KW-1185">Reference proteome</keyword>
<accession>A0AAN6TCF1</accession>
<dbReference type="EMBL" id="MU853345">
    <property type="protein sequence ID" value="KAK4111721.1"/>
    <property type="molecule type" value="Genomic_DNA"/>
</dbReference>
<feature type="non-terminal residue" evidence="2">
    <location>
        <position position="1"/>
    </location>
</feature>
<feature type="region of interest" description="Disordered" evidence="1">
    <location>
        <begin position="592"/>
        <end position="614"/>
    </location>
</feature>
<dbReference type="AlphaFoldDB" id="A0AAN6TCF1"/>
<name>A0AAN6TCF1_9PEZI</name>
<gene>
    <name evidence="2" type="ORF">N656DRAFT_684011</name>
</gene>
<sequence length="925" mass="106556">KRWLPLYGYQGIVWFRLDNFYTFVDAVDRLLCLDNRAGVTYSVYLLDKRTDYASQAERDRFLQDRENNGLTMWCAGVGDYSHDYLVWMWIVGKLNPLAANEDEAVAYEKVLFVAGPDDPIPWVWEPDDRHRVMKVVLDLVGGPKLQRPDVAYLRMPENPRDVAYTNQYGDWMRHICRVLVPGKIPGRPGYLAIPDAWFSIRESLGGQAAKNISTYGGLCFLPQLWELILDKWEKGRSQHLQLSATTAPEFGTGASGIRISDRWHLFLPGLARPYEKQYILHQEVDNVQYVGDAIMSLIKESMSQETFSKLKSLEVYMPGSLFFRSDDFDEPLVVKMTAKDLAAQFSPVANRLAQWESWLKTKLGVRPAADGLSMFPQFITIRPVFKDYTIRGSDTGAKAVIWDPASTSITEFRRLVAEIWPRGIWKTPYTERSWIAITQSRPRKGAGKPAHVTHPEENKPKLLIGPDMEEDEWRLLCRMVVEPEVFIWTVDEQNLPRFGDLDTQQPFGYREIYKTPSSSLYRALEQEEIPAMTRYYDYQLWAEDVCSKLKTIQPGDKQPRPLSESFESADYPLQPPGVSLNTRGFPYVRTKRDAGGLNRASAGRLSPGRPDHHTSLVTNVEREQRLRTQSYVQPDYQIVRSIPARAPPVDMLLNLGYESLPIVSLSVLTPTEVRRMQRDYRNMRDLLLSRIERCPYEGCHAVYPADQKWMMQQHLRASHIVENCNLCDETLFQHWPPQQRYQHFVKEHADILKLLGTQPEDRQVQSLSETRVDYNREGRWKFCARCGRDHATLNVQADRTHHDSVCYPGVQDREDDWSACEICGEHISSALGLNGHKNHVCGDIPSDAPFCEKCSLPLGQFSEAYQERHAIFCRDHGRDDAKYCPWCGVELDRRLDLRMDHVENCIQKPNDEAEGPIDTRSKSYF</sequence>
<protein>
    <submittedName>
        <fullName evidence="2">Uncharacterized protein</fullName>
    </submittedName>
</protein>
<dbReference type="Proteomes" id="UP001302812">
    <property type="component" value="Unassembled WGS sequence"/>
</dbReference>
<feature type="region of interest" description="Disordered" evidence="1">
    <location>
        <begin position="552"/>
        <end position="573"/>
    </location>
</feature>
<evidence type="ECO:0000313" key="3">
    <source>
        <dbReference type="Proteomes" id="UP001302812"/>
    </source>
</evidence>
<reference evidence="2" key="1">
    <citation type="journal article" date="2023" name="Mol. Phylogenet. Evol.">
        <title>Genome-scale phylogeny and comparative genomics of the fungal order Sordariales.</title>
        <authorList>
            <person name="Hensen N."/>
            <person name="Bonometti L."/>
            <person name="Westerberg I."/>
            <person name="Brannstrom I.O."/>
            <person name="Guillou S."/>
            <person name="Cros-Aarteil S."/>
            <person name="Calhoun S."/>
            <person name="Haridas S."/>
            <person name="Kuo A."/>
            <person name="Mondo S."/>
            <person name="Pangilinan J."/>
            <person name="Riley R."/>
            <person name="LaButti K."/>
            <person name="Andreopoulos B."/>
            <person name="Lipzen A."/>
            <person name="Chen C."/>
            <person name="Yan M."/>
            <person name="Daum C."/>
            <person name="Ng V."/>
            <person name="Clum A."/>
            <person name="Steindorff A."/>
            <person name="Ohm R.A."/>
            <person name="Martin F."/>
            <person name="Silar P."/>
            <person name="Natvig D.O."/>
            <person name="Lalanne C."/>
            <person name="Gautier V."/>
            <person name="Ament-Velasquez S.L."/>
            <person name="Kruys A."/>
            <person name="Hutchinson M.I."/>
            <person name="Powell A.J."/>
            <person name="Barry K."/>
            <person name="Miller A.N."/>
            <person name="Grigoriev I.V."/>
            <person name="Debuchy R."/>
            <person name="Gladieux P."/>
            <person name="Hiltunen Thoren M."/>
            <person name="Johannesson H."/>
        </authorList>
    </citation>
    <scope>NUCLEOTIDE SEQUENCE</scope>
    <source>
        <strain evidence="2">CBS 508.74</strain>
    </source>
</reference>
<feature type="region of interest" description="Disordered" evidence="1">
    <location>
        <begin position="443"/>
        <end position="463"/>
    </location>
</feature>
<comment type="caution">
    <text evidence="2">The sequence shown here is derived from an EMBL/GenBank/DDBJ whole genome shotgun (WGS) entry which is preliminary data.</text>
</comment>